<evidence type="ECO:0008006" key="4">
    <source>
        <dbReference type="Google" id="ProtNLM"/>
    </source>
</evidence>
<accession>A0A5B1CHI6</accession>
<protein>
    <recommendedName>
        <fullName evidence="4">Secreted protein</fullName>
    </recommendedName>
</protein>
<keyword evidence="1" id="KW-0732">Signal</keyword>
<evidence type="ECO:0000313" key="2">
    <source>
        <dbReference type="EMBL" id="KAA1260006.1"/>
    </source>
</evidence>
<feature type="signal peptide" evidence="1">
    <location>
        <begin position="1"/>
        <end position="22"/>
    </location>
</feature>
<organism evidence="2 3">
    <name type="scientific">Rubripirellula obstinata</name>
    <dbReference type="NCBI Taxonomy" id="406547"/>
    <lineage>
        <taxon>Bacteria</taxon>
        <taxon>Pseudomonadati</taxon>
        <taxon>Planctomycetota</taxon>
        <taxon>Planctomycetia</taxon>
        <taxon>Pirellulales</taxon>
        <taxon>Pirellulaceae</taxon>
        <taxon>Rubripirellula</taxon>
    </lineage>
</organism>
<dbReference type="EMBL" id="VRLW01000001">
    <property type="protein sequence ID" value="KAA1260006.1"/>
    <property type="molecule type" value="Genomic_DNA"/>
</dbReference>
<keyword evidence="3" id="KW-1185">Reference proteome</keyword>
<dbReference type="PROSITE" id="PS51257">
    <property type="entry name" value="PROKAR_LIPOPROTEIN"/>
    <property type="match status" value="1"/>
</dbReference>
<evidence type="ECO:0000256" key="1">
    <source>
        <dbReference type="SAM" id="SignalP"/>
    </source>
</evidence>
<gene>
    <name evidence="2" type="ORF">LF1_25440</name>
</gene>
<dbReference type="AlphaFoldDB" id="A0A5B1CHI6"/>
<reference evidence="2 3" key="1">
    <citation type="submission" date="2019-08" db="EMBL/GenBank/DDBJ databases">
        <title>Deep-cultivation of Planctomycetes and their phenomic and genomic characterization uncovers novel biology.</title>
        <authorList>
            <person name="Wiegand S."/>
            <person name="Jogler M."/>
            <person name="Boedeker C."/>
            <person name="Pinto D."/>
            <person name="Vollmers J."/>
            <person name="Rivas-Marin E."/>
            <person name="Kohn T."/>
            <person name="Peeters S.H."/>
            <person name="Heuer A."/>
            <person name="Rast P."/>
            <person name="Oberbeckmann S."/>
            <person name="Bunk B."/>
            <person name="Jeske O."/>
            <person name="Meyerdierks A."/>
            <person name="Storesund J.E."/>
            <person name="Kallscheuer N."/>
            <person name="Luecker S."/>
            <person name="Lage O.M."/>
            <person name="Pohl T."/>
            <person name="Merkel B.J."/>
            <person name="Hornburger P."/>
            <person name="Mueller R.-W."/>
            <person name="Bruemmer F."/>
            <person name="Labrenz M."/>
            <person name="Spormann A.M."/>
            <person name="Op Den Camp H."/>
            <person name="Overmann J."/>
            <person name="Amann R."/>
            <person name="Jetten M.S.M."/>
            <person name="Mascher T."/>
            <person name="Medema M.H."/>
            <person name="Devos D.P."/>
            <person name="Kaster A.-K."/>
            <person name="Ovreas L."/>
            <person name="Rohde M."/>
            <person name="Galperin M.Y."/>
            <person name="Jogler C."/>
        </authorList>
    </citation>
    <scope>NUCLEOTIDE SEQUENCE [LARGE SCALE GENOMIC DNA]</scope>
    <source>
        <strain evidence="2 3">LF1</strain>
    </source>
</reference>
<dbReference type="Proteomes" id="UP000322699">
    <property type="component" value="Unassembled WGS sequence"/>
</dbReference>
<evidence type="ECO:0000313" key="3">
    <source>
        <dbReference type="Proteomes" id="UP000322699"/>
    </source>
</evidence>
<feature type="chain" id="PRO_5022858062" description="Secreted protein" evidence="1">
    <location>
        <begin position="23"/>
        <end position="48"/>
    </location>
</feature>
<name>A0A5B1CHI6_9BACT</name>
<proteinExistence type="predicted"/>
<comment type="caution">
    <text evidence="2">The sequence shown here is derived from an EMBL/GenBank/DDBJ whole genome shotgun (WGS) entry which is preliminary data.</text>
</comment>
<sequence length="48" mass="5565" precursor="true">MIRLICFSPMLVLLLMMGGCSSEPVVIEATPEQQEIYKAEYEKEMQRQ</sequence>